<feature type="compositionally biased region" description="Low complexity" evidence="1">
    <location>
        <begin position="88"/>
        <end position="104"/>
    </location>
</feature>
<feature type="region of interest" description="Disordered" evidence="1">
    <location>
        <begin position="664"/>
        <end position="708"/>
    </location>
</feature>
<feature type="region of interest" description="Disordered" evidence="1">
    <location>
        <begin position="817"/>
        <end position="860"/>
    </location>
</feature>
<keyword evidence="3" id="KW-1185">Reference proteome</keyword>
<protein>
    <submittedName>
        <fullName evidence="2">Coiled-coil domain-containing protein R3HCC1L</fullName>
    </submittedName>
</protein>
<dbReference type="InterPro" id="IPR039884">
    <property type="entry name" value="R3HC1/R3HCL"/>
</dbReference>
<evidence type="ECO:0000313" key="2">
    <source>
        <dbReference type="EMBL" id="KAF0304536.1"/>
    </source>
</evidence>
<feature type="compositionally biased region" description="Basic and acidic residues" evidence="1">
    <location>
        <begin position="33"/>
        <end position="45"/>
    </location>
</feature>
<dbReference type="PANTHER" id="PTHR21678">
    <property type="entry name" value="GROWTH INHIBITION AND DIFFERENTIATION RELATED PROTEIN 88"/>
    <property type="match status" value="1"/>
</dbReference>
<name>A0A6A4WB62_AMPAM</name>
<comment type="caution">
    <text evidence="2">The sequence shown here is derived from an EMBL/GenBank/DDBJ whole genome shotgun (WGS) entry which is preliminary data.</text>
</comment>
<feature type="compositionally biased region" description="Low complexity" evidence="1">
    <location>
        <begin position="593"/>
        <end position="603"/>
    </location>
</feature>
<feature type="compositionally biased region" description="Pro residues" evidence="1">
    <location>
        <begin position="279"/>
        <end position="292"/>
    </location>
</feature>
<evidence type="ECO:0000313" key="3">
    <source>
        <dbReference type="Proteomes" id="UP000440578"/>
    </source>
</evidence>
<accession>A0A6A4WB62</accession>
<feature type="compositionally biased region" description="Basic and acidic residues" evidence="1">
    <location>
        <begin position="664"/>
        <end position="674"/>
    </location>
</feature>
<feature type="compositionally biased region" description="Polar residues" evidence="1">
    <location>
        <begin position="62"/>
        <end position="79"/>
    </location>
</feature>
<feature type="compositionally biased region" description="Basic and acidic residues" evidence="1">
    <location>
        <begin position="850"/>
        <end position="860"/>
    </location>
</feature>
<proteinExistence type="predicted"/>
<organism evidence="2 3">
    <name type="scientific">Amphibalanus amphitrite</name>
    <name type="common">Striped barnacle</name>
    <name type="synonym">Balanus amphitrite</name>
    <dbReference type="NCBI Taxonomy" id="1232801"/>
    <lineage>
        <taxon>Eukaryota</taxon>
        <taxon>Metazoa</taxon>
        <taxon>Ecdysozoa</taxon>
        <taxon>Arthropoda</taxon>
        <taxon>Crustacea</taxon>
        <taxon>Multicrustacea</taxon>
        <taxon>Cirripedia</taxon>
        <taxon>Thoracica</taxon>
        <taxon>Thoracicalcarea</taxon>
        <taxon>Balanomorpha</taxon>
        <taxon>Balanoidea</taxon>
        <taxon>Balanidae</taxon>
        <taxon>Amphibalaninae</taxon>
        <taxon>Amphibalanus</taxon>
    </lineage>
</organism>
<dbReference type="EMBL" id="VIIS01000836">
    <property type="protein sequence ID" value="KAF0304536.1"/>
    <property type="molecule type" value="Genomic_DNA"/>
</dbReference>
<feature type="region of interest" description="Disordered" evidence="1">
    <location>
        <begin position="1"/>
        <end position="638"/>
    </location>
</feature>
<sequence>MSTSRVFYASGAGPGAETAGRPRQSPFGGGARRSAEPGPGRERRPPQQLYVPPRHRQGGASSGFNRASSPGLSTCSEIVTSWRARATPPRASSPGPLSPSAARPPTGPRRRLSQQASDGGGGGGGAWRQSGDSLSQSRPSSRQGSVEPAGSPRKRSGRRRRRSGRRSRSKSEDRPASAAEPMSPSHAPWRRDHRDPWDGGQPPRPSSPRGPARPRFQQVYVPPARRDGESPAPLAAAPRPELDRPSPAHQPPGGGRGRGVHTPQRVASPAPTAAYSRPSPAPPPPGGPPRRPPAGDEPGSTASLGRRGSSRRRRRGRDSGAAAPSPAPDRRSMSPTDLIASLQLEGAGSAPLAPGSPAGRAPALSEPQSPTDVMAHLGVRPSPLLARTDSLGQLVNTTDDEKVTLGGGRGRGRGRPRERQPTSPGPAAAALPQSDEVKAALRRPHSARSKERWADSADTERGPTPMPSKVIVGPSPAGMSNKSGCDVSPHHVQGAIVRQSPERSGGGPGHISAGSAGSQPAVSQSPPATSSPLEGVASAATVTQQSAVSRAPPLATSAEERTPPSHPDSSQVMNSPPEPPSAAPADPAPVAPAPDSAPAAVDAEGPEPAGCRAAERPASAEPPAPERTRRRSSASFSGLFNLSLDEPFDWADEVDEWERRFNDDGEAADSEHKAPASPVKRRPSAGGGGGRSRRPDRPEVGDEPPSDPALPAHVIELYNFPSGFSKQDFNVVFADFVRSGFDVRPVDDRHALGVFSSAACAAEALRLCHPMLLSRPLSKATARSRQKAAVPANAQLPHRARPETSALHAGRMVATALGVHAPGDGRARQRRDQERRKLRDAKDKKRLANKQRDDAWEGRF</sequence>
<gene>
    <name evidence="2" type="primary">R3HCC1L_1</name>
    <name evidence="2" type="ORF">FJT64_002730</name>
</gene>
<feature type="compositionally biased region" description="Basic and acidic residues" evidence="1">
    <location>
        <begin position="448"/>
        <end position="461"/>
    </location>
</feature>
<evidence type="ECO:0000256" key="1">
    <source>
        <dbReference type="SAM" id="MobiDB-lite"/>
    </source>
</evidence>
<feature type="compositionally biased region" description="Pro residues" evidence="1">
    <location>
        <begin position="576"/>
        <end position="592"/>
    </location>
</feature>
<feature type="compositionally biased region" description="Basic residues" evidence="1">
    <location>
        <begin position="152"/>
        <end position="168"/>
    </location>
</feature>
<feature type="compositionally biased region" description="Basic and acidic residues" evidence="1">
    <location>
        <begin position="823"/>
        <end position="843"/>
    </location>
</feature>
<feature type="compositionally biased region" description="Polar residues" evidence="1">
    <location>
        <begin position="130"/>
        <end position="144"/>
    </location>
</feature>
<dbReference type="PANTHER" id="PTHR21678:SF0">
    <property type="entry name" value="C3H1-TYPE DOMAIN-CONTAINING PROTEIN"/>
    <property type="match status" value="1"/>
</dbReference>
<dbReference type="Proteomes" id="UP000440578">
    <property type="component" value="Unassembled WGS sequence"/>
</dbReference>
<feature type="compositionally biased region" description="Low complexity" evidence="1">
    <location>
        <begin position="346"/>
        <end position="365"/>
    </location>
</feature>
<reference evidence="2 3" key="1">
    <citation type="submission" date="2019-07" db="EMBL/GenBank/DDBJ databases">
        <title>Draft genome assembly of a fouling barnacle, Amphibalanus amphitrite (Darwin, 1854): The first reference genome for Thecostraca.</title>
        <authorList>
            <person name="Kim W."/>
        </authorList>
    </citation>
    <scope>NUCLEOTIDE SEQUENCE [LARGE SCALE GENOMIC DNA]</scope>
    <source>
        <strain evidence="2">SNU_AA5</strain>
        <tissue evidence="2">Soma without cirri and trophi</tissue>
    </source>
</reference>
<dbReference type="AlphaFoldDB" id="A0A6A4WB62"/>
<feature type="compositionally biased region" description="Low complexity" evidence="1">
    <location>
        <begin position="267"/>
        <end position="278"/>
    </location>
</feature>
<dbReference type="OrthoDB" id="5418203at2759"/>
<feature type="compositionally biased region" description="Polar residues" evidence="1">
    <location>
        <begin position="515"/>
        <end position="532"/>
    </location>
</feature>